<name>A0A2S1FIG6_9BURK</name>
<evidence type="ECO:0000313" key="1">
    <source>
        <dbReference type="EMBL" id="AWD72308.1"/>
    </source>
</evidence>
<protein>
    <submittedName>
        <fullName evidence="1">Replication initiation protein</fullName>
    </submittedName>
</protein>
<dbReference type="InterPro" id="IPR018777">
    <property type="entry name" value="Replication_initiator_prot_A"/>
</dbReference>
<geneLocation type="plasmid" evidence="1">
    <name>pW10NP1</name>
</geneLocation>
<accession>A0A2S1FIG6</accession>
<sequence length="323" mass="36469">MVKRNIPPPPDDYMAMRTARANHTARVAARKPLTSLEFVQKKAAEAQARLANTKTPPQSVLVSLKHPQKDFFIADIFDTAIKDDMASMEHPLFALKAGDMRVRVYERNGNSVMIKPGSDGCATIHDKDVWIYCISQMIEAMNRGREDVSRTVRFVAHDFLVVANRPTAGVGYARMNGTLERLSGTRIETNIETDGQRERAGFGLVDSWKIIEKTKGGKMVAVEVTLPDWLFRSVKAKNVLTLSPDYFRIRKPMDRRIYELARKHCGTQKSWQCSVKVLYEKSGSTDVLRNFRGAVKALAESNELPDYSIVFDADADSVTFHRR</sequence>
<dbReference type="EMBL" id="MG869623">
    <property type="protein sequence ID" value="AWD72308.1"/>
    <property type="molecule type" value="Genomic_DNA"/>
</dbReference>
<proteinExistence type="predicted"/>
<gene>
    <name evidence="1" type="ORF">pW10NP1_p001</name>
</gene>
<keyword evidence="1" id="KW-0614">Plasmid</keyword>
<dbReference type="Pfam" id="PF10134">
    <property type="entry name" value="RPA"/>
    <property type="match status" value="1"/>
</dbReference>
<dbReference type="AlphaFoldDB" id="A0A2S1FIG6"/>
<reference evidence="1" key="1">
    <citation type="submission" date="2018-01" db="EMBL/GenBank/DDBJ databases">
        <title>Plasmids of psychrophilic Polaromonas spp. isolated from Arctic and Antarctic glaciers.</title>
        <authorList>
            <person name="Dziewit L."/>
            <person name="Ciok A."/>
        </authorList>
    </citation>
    <scope>NUCLEOTIDE SEQUENCE</scope>
    <source>
        <plasmid evidence="1">pW10NP1</plasmid>
    </source>
</reference>
<organism evidence="1">
    <name type="scientific">Polaromonas sp. W10N</name>
    <dbReference type="NCBI Taxonomy" id="1840301"/>
    <lineage>
        <taxon>Bacteria</taxon>
        <taxon>Pseudomonadati</taxon>
        <taxon>Pseudomonadota</taxon>
        <taxon>Betaproteobacteria</taxon>
        <taxon>Burkholderiales</taxon>
        <taxon>Comamonadaceae</taxon>
        <taxon>Polaromonas</taxon>
    </lineage>
</organism>